<feature type="region of interest" description="Disordered" evidence="10">
    <location>
        <begin position="1667"/>
        <end position="1692"/>
    </location>
</feature>
<dbReference type="Gene3D" id="1.10.1200.10">
    <property type="entry name" value="ACP-like"/>
    <property type="match status" value="1"/>
</dbReference>
<sequence length="1845" mass="202438">MLHTMKEMNTLTDLLSWRAVHQGSREAYRMMTEHGEDTVMTYSELDARARALAGWFALHGAEGQRALLLYPPGLDYIAAFFGCMYAGVVAVPAYPPRLNAHLLRVTSIIDDCDASFALTDTPTLSRLQTKLPEHPVLQRLTWSVTEDWAGENRALFPQLVLKNKPQLAFLQYTSGSTAAPKGVMLSHLNILHNLQLIQEAFQLNEDDRSVIWLPPYHDMGLIGGILQPLYTGFPVTLMTPAHFIQRPLHWLQAISDRQATVSGGSNFAFEHCLKKIAPQAREQLDLSRWVCAFTGSEPIQEETLRRFADGFQMSGFAYSSFYPCYGLAESTLFVSGAARGKGPVKKHVERNALEEGVIETATPLSAGQRSLISSGTVLSKDPSVVIVHPESAARQAPGKIGEIWVSGQSVAQGYWRREEQTAATFNAYLSDTGEGPFLRTGDLGFVDAGELYITGRMKDLIIIRGRNYYPQDIEYAIADSHPAVSSGNAAAFPVEIEGEERLVVVCELERAQRRSDPDEVFMAIRQAVSTGFELQVYDIVLVKPASIHKTSSGKIQRSLCKQAYLNQSLDIAAAYLKPQAAAGPDTNASWDQAEEAGLHWSSNGEEDEVTGFLVEQITQLLKGMAPPLELPLPALGLDSIHVLELKARIEDAFQLELELDRLLEGPTVKKLAALIRQQAAGGRPSLEKRTEEGGHLTEFPLSAGQRALWFLQKLQPGSRMYFITRTFRLPGQFEEEAFFQAMKVMQQRHSLLRAVIVESNGDPLLKIREQIELPLSRHDTRGWSEKQRLEWVTGQAAKPFLLDQEPLFRIGLLLGEPGETLLTFTFHHLISDFWSFAMIAKELGQLYAAMSTGAPVALGEAGNSYGSYWLRQQQLLQDKGELLNAYWHDRLAGLEPMLLEHSPPEASEPAKNGKGEKIFFALPAELTTRLRQLAKDNGVTLYTCLLAAMFTMLHRGLSQEEAAIGSPTSGRLQHQDRETVGYFVNPVVLRNSFVPQESFRSLLLRVHETVTGALKHQEYPFSHIVERLHTRRTQGNPLFNVMFTLHAPVLGQEELAAAAVGIPGARLTLGGLELELMDVAPSHPQFDLSIVMGQAGEELLGCMEYDTARLRRETAHSFSALLLKVVESAVQDPEQAVSRLELLSEEERRRQLEEWNPASGKGEPEEVLLRIEQQAAATPGQTAVRSEGGSLSYGELNGQANRLARRLIAQGVRRGDRIGVCLDRSRELVVSLLAVLKAGGVYVPLDPALPQERLAYMLEQAGVSVLLTKQALIEVAGKAAQAVGGIGSETPSQTPSEQGAASPIMLLSVDGLEEELQSQDSGNLGLPVEPEQLMYIIFTSGSTGRPKGASVYRSGFARLMQWYTQEFQMNAADHVLLITSPSFDLTQKNLFAPLMTGGELVLLPSGLYDPREVNELLERHRITLLNGTPSAFYPLLDEAAESGYAQLRSLRHVFLGGEPIAPDRLLPWSESGACQAEIVNTYGPTECTDVTVYTRLPDLRSLEPGAVPIGRPTPGTQLYILNEGLGLVPIGVPGELCIAGGQVGGGYVGDELKTAEKFVDHPYGEGHSSKLYRTGDLAKYRPDGTVVYLGRMDHQVKIRGYRIELGEIEAALRECSGVKEAVVVARADEAGENRLIVYVVPGGANPADAQTGGIAEAAAEWAAEATAEPAAEATTETAAAQPAAASADRPPAELQRTWRTALQQRLPEYMVPGAFLLLDEMPLSPNGKVDRRGLPDPGVWKAPGADYVAPRTPLEQGMAEVWAEVLGVDRVGVHDHFFELGGHSLLAVQVISKIRSRLNVKLEVQHMFEAPTLAELAGKLESMPAPPAVRPKMTKLSRSQHRIHE</sequence>
<dbReference type="InterPro" id="IPR009081">
    <property type="entry name" value="PP-bd_ACP"/>
</dbReference>
<dbReference type="GO" id="GO:0043041">
    <property type="term" value="P:amino acid activation for nonribosomal peptide biosynthetic process"/>
    <property type="evidence" value="ECO:0007669"/>
    <property type="project" value="TreeGrafter"/>
</dbReference>
<dbReference type="FunFam" id="3.40.50.980:FF:000001">
    <property type="entry name" value="Non-ribosomal peptide synthetase"/>
    <property type="match status" value="1"/>
</dbReference>
<dbReference type="Pfam" id="PF00550">
    <property type="entry name" value="PP-binding"/>
    <property type="match status" value="2"/>
</dbReference>
<dbReference type="GO" id="GO:0003824">
    <property type="term" value="F:catalytic activity"/>
    <property type="evidence" value="ECO:0007669"/>
    <property type="project" value="UniProtKB-KW"/>
</dbReference>
<dbReference type="InterPro" id="IPR045851">
    <property type="entry name" value="AMP-bd_C_sf"/>
</dbReference>
<dbReference type="InterPro" id="IPR000873">
    <property type="entry name" value="AMP-dep_synth/lig_dom"/>
</dbReference>
<dbReference type="PROSITE" id="PS00455">
    <property type="entry name" value="AMP_BINDING"/>
    <property type="match status" value="1"/>
</dbReference>
<dbReference type="InterPro" id="IPR020806">
    <property type="entry name" value="PKS_PP-bd"/>
</dbReference>
<keyword evidence="13" id="KW-1185">Reference proteome</keyword>
<dbReference type="Pfam" id="PF00668">
    <property type="entry name" value="Condensation"/>
    <property type="match status" value="1"/>
</dbReference>
<dbReference type="SUPFAM" id="SSF56801">
    <property type="entry name" value="Acetyl-CoA synthetase-like"/>
    <property type="match status" value="2"/>
</dbReference>
<dbReference type="InterPro" id="IPR025110">
    <property type="entry name" value="AMP-bd_C"/>
</dbReference>
<proteinExistence type="inferred from homology"/>
<dbReference type="InterPro" id="IPR023213">
    <property type="entry name" value="CAT-like_dom_sf"/>
</dbReference>
<dbReference type="InterPro" id="IPR040097">
    <property type="entry name" value="FAAL/FAAC"/>
</dbReference>
<feature type="compositionally biased region" description="Basic residues" evidence="10">
    <location>
        <begin position="1832"/>
        <end position="1845"/>
    </location>
</feature>
<comment type="cofactor">
    <cofactor evidence="1">
        <name>pantetheine 4'-phosphate</name>
        <dbReference type="ChEBI" id="CHEBI:47942"/>
    </cofactor>
</comment>
<protein>
    <submittedName>
        <fullName evidence="12">Beta-lactamase</fullName>
    </submittedName>
</protein>
<evidence type="ECO:0000313" key="12">
    <source>
        <dbReference type="EMBL" id="QCT04338.1"/>
    </source>
</evidence>
<dbReference type="CDD" id="cd05931">
    <property type="entry name" value="FAAL"/>
    <property type="match status" value="1"/>
</dbReference>
<evidence type="ECO:0000256" key="3">
    <source>
        <dbReference type="ARBA" id="ARBA00022450"/>
    </source>
</evidence>
<dbReference type="GO" id="GO:0031177">
    <property type="term" value="F:phosphopantetheine binding"/>
    <property type="evidence" value="ECO:0007669"/>
    <property type="project" value="InterPro"/>
</dbReference>
<dbReference type="Pfam" id="PF23024">
    <property type="entry name" value="AMP-dom_DIP2-like"/>
    <property type="match status" value="1"/>
</dbReference>
<dbReference type="PROSITE" id="PS50075">
    <property type="entry name" value="CARRIER"/>
    <property type="match status" value="2"/>
</dbReference>
<keyword evidence="5" id="KW-0677">Repeat</keyword>
<dbReference type="CDD" id="cd05930">
    <property type="entry name" value="A_NRPS"/>
    <property type="match status" value="1"/>
</dbReference>
<dbReference type="GO" id="GO:0044550">
    <property type="term" value="P:secondary metabolite biosynthetic process"/>
    <property type="evidence" value="ECO:0007669"/>
    <property type="project" value="TreeGrafter"/>
</dbReference>
<dbReference type="InterPro" id="IPR042099">
    <property type="entry name" value="ANL_N_sf"/>
</dbReference>
<dbReference type="PANTHER" id="PTHR45527">
    <property type="entry name" value="NONRIBOSOMAL PEPTIDE SYNTHETASE"/>
    <property type="match status" value="1"/>
</dbReference>
<dbReference type="EMBL" id="CP040396">
    <property type="protein sequence ID" value="QCT04338.1"/>
    <property type="molecule type" value="Genomic_DNA"/>
</dbReference>
<dbReference type="OrthoDB" id="9765680at2"/>
<keyword evidence="3" id="KW-0596">Phosphopantetheine</keyword>
<dbReference type="KEGG" id="palo:E6C60_3628"/>
<keyword evidence="4" id="KW-0597">Phosphoprotein</keyword>
<evidence type="ECO:0000256" key="1">
    <source>
        <dbReference type="ARBA" id="ARBA00001957"/>
    </source>
</evidence>
<dbReference type="Gene3D" id="3.40.50.12780">
    <property type="entry name" value="N-terminal domain of ligase-like"/>
    <property type="match status" value="2"/>
</dbReference>
<dbReference type="Proteomes" id="UP000300879">
    <property type="component" value="Chromosome"/>
</dbReference>
<dbReference type="SMART" id="SM00823">
    <property type="entry name" value="PKS_PP"/>
    <property type="match status" value="2"/>
</dbReference>
<reference evidence="12 13" key="1">
    <citation type="submission" date="2019-05" db="EMBL/GenBank/DDBJ databases">
        <authorList>
            <person name="Chen C."/>
        </authorList>
    </citation>
    <scope>NUCLEOTIDE SEQUENCE [LARGE SCALE GENOMIC DNA]</scope>
    <source>
        <strain evidence="12 13">HB172198</strain>
    </source>
</reference>
<evidence type="ECO:0000256" key="6">
    <source>
        <dbReference type="ARBA" id="ARBA00022832"/>
    </source>
</evidence>
<dbReference type="CDD" id="cd19531">
    <property type="entry name" value="LCL_NRPS-like"/>
    <property type="match status" value="1"/>
</dbReference>
<keyword evidence="9" id="KW-0511">Multifunctional enzyme</keyword>
<dbReference type="InterPro" id="IPR001242">
    <property type="entry name" value="Condensation_dom"/>
</dbReference>
<gene>
    <name evidence="12" type="ORF">E6C60_3628</name>
</gene>
<dbReference type="Pfam" id="PF00501">
    <property type="entry name" value="AMP-binding"/>
    <property type="match status" value="2"/>
</dbReference>
<evidence type="ECO:0000259" key="11">
    <source>
        <dbReference type="PROSITE" id="PS50075"/>
    </source>
</evidence>
<dbReference type="Gene3D" id="3.40.50.1820">
    <property type="entry name" value="alpha/beta hydrolase"/>
    <property type="match status" value="1"/>
</dbReference>
<dbReference type="GO" id="GO:0071766">
    <property type="term" value="P:Actinobacterium-type cell wall biogenesis"/>
    <property type="evidence" value="ECO:0007669"/>
    <property type="project" value="UniProtKB-ARBA"/>
</dbReference>
<dbReference type="Gene3D" id="3.30.559.10">
    <property type="entry name" value="Chloramphenicol acetyltransferase-like domain"/>
    <property type="match status" value="1"/>
</dbReference>
<evidence type="ECO:0000256" key="8">
    <source>
        <dbReference type="ARBA" id="ARBA00023194"/>
    </source>
</evidence>
<dbReference type="InterPro" id="IPR036736">
    <property type="entry name" value="ACP-like_sf"/>
</dbReference>
<dbReference type="GO" id="GO:0017000">
    <property type="term" value="P:antibiotic biosynthetic process"/>
    <property type="evidence" value="ECO:0007669"/>
    <property type="project" value="UniProtKB-KW"/>
</dbReference>
<dbReference type="FunFam" id="3.40.50.12780:FF:000013">
    <property type="entry name" value="Long-chain-fatty-acid--AMP ligase FadD32"/>
    <property type="match status" value="1"/>
</dbReference>
<feature type="region of interest" description="Disordered" evidence="10">
    <location>
        <begin position="1823"/>
        <end position="1845"/>
    </location>
</feature>
<keyword evidence="8" id="KW-0045">Antibiotic biosynthesis</keyword>
<dbReference type="GO" id="GO:0008610">
    <property type="term" value="P:lipid biosynthetic process"/>
    <property type="evidence" value="ECO:0007669"/>
    <property type="project" value="InterPro"/>
</dbReference>
<dbReference type="GO" id="GO:0005829">
    <property type="term" value="C:cytosol"/>
    <property type="evidence" value="ECO:0007669"/>
    <property type="project" value="TreeGrafter"/>
</dbReference>
<dbReference type="InterPro" id="IPR029058">
    <property type="entry name" value="AB_hydrolase_fold"/>
</dbReference>
<dbReference type="Pfam" id="PF13193">
    <property type="entry name" value="AMP-binding_C"/>
    <property type="match status" value="1"/>
</dbReference>
<keyword evidence="6" id="KW-0276">Fatty acid metabolism</keyword>
<dbReference type="SUPFAM" id="SSF52777">
    <property type="entry name" value="CoA-dependent acyltransferases"/>
    <property type="match status" value="2"/>
</dbReference>
<dbReference type="Gene3D" id="3.30.559.30">
    <property type="entry name" value="Nonribosomal peptide synthetase, condensation domain"/>
    <property type="match status" value="1"/>
</dbReference>
<organism evidence="12 13">
    <name type="scientific">Paenibacillus algicola</name>
    <dbReference type="NCBI Taxonomy" id="2565926"/>
    <lineage>
        <taxon>Bacteria</taxon>
        <taxon>Bacillati</taxon>
        <taxon>Bacillota</taxon>
        <taxon>Bacilli</taxon>
        <taxon>Bacillales</taxon>
        <taxon>Paenibacillaceae</taxon>
        <taxon>Paenibacillus</taxon>
    </lineage>
</organism>
<dbReference type="PROSITE" id="PS00012">
    <property type="entry name" value="PHOSPHOPANTETHEINE"/>
    <property type="match status" value="1"/>
</dbReference>
<evidence type="ECO:0000256" key="5">
    <source>
        <dbReference type="ARBA" id="ARBA00022737"/>
    </source>
</evidence>
<dbReference type="PANTHER" id="PTHR45527:SF1">
    <property type="entry name" value="FATTY ACID SYNTHASE"/>
    <property type="match status" value="1"/>
</dbReference>
<dbReference type="InterPro" id="IPR010071">
    <property type="entry name" value="AA_adenyl_dom"/>
</dbReference>
<dbReference type="FunFam" id="1.10.1200.10:FF:000016">
    <property type="entry name" value="Non-ribosomal peptide synthase"/>
    <property type="match status" value="1"/>
</dbReference>
<feature type="domain" description="Carrier" evidence="11">
    <location>
        <begin position="603"/>
        <end position="679"/>
    </location>
</feature>
<dbReference type="GO" id="GO:0072330">
    <property type="term" value="P:monocarboxylic acid biosynthetic process"/>
    <property type="evidence" value="ECO:0007669"/>
    <property type="project" value="UniProtKB-ARBA"/>
</dbReference>
<feature type="domain" description="Carrier" evidence="11">
    <location>
        <begin position="1749"/>
        <end position="1824"/>
    </location>
</feature>
<evidence type="ECO:0000256" key="7">
    <source>
        <dbReference type="ARBA" id="ARBA00023098"/>
    </source>
</evidence>
<evidence type="ECO:0000256" key="9">
    <source>
        <dbReference type="ARBA" id="ARBA00023268"/>
    </source>
</evidence>
<evidence type="ECO:0000256" key="4">
    <source>
        <dbReference type="ARBA" id="ARBA00022553"/>
    </source>
</evidence>
<name>A0A4P8XNZ6_9BACL</name>
<dbReference type="InterPro" id="IPR006162">
    <property type="entry name" value="Ppantetheine_attach_site"/>
</dbReference>
<accession>A0A4P8XNZ6</accession>
<dbReference type="SUPFAM" id="SSF47336">
    <property type="entry name" value="ACP-like"/>
    <property type="match status" value="2"/>
</dbReference>
<dbReference type="GO" id="GO:0006631">
    <property type="term" value="P:fatty acid metabolic process"/>
    <property type="evidence" value="ECO:0007669"/>
    <property type="project" value="UniProtKB-KW"/>
</dbReference>
<dbReference type="InterPro" id="IPR020845">
    <property type="entry name" value="AMP-binding_CS"/>
</dbReference>
<keyword evidence="7" id="KW-0443">Lipid metabolism</keyword>
<dbReference type="NCBIfam" id="TIGR01733">
    <property type="entry name" value="AA-adenyl-dom"/>
    <property type="match status" value="1"/>
</dbReference>
<evidence type="ECO:0000313" key="13">
    <source>
        <dbReference type="Proteomes" id="UP000300879"/>
    </source>
</evidence>
<dbReference type="Gene3D" id="3.30.300.30">
    <property type="match status" value="2"/>
</dbReference>
<comment type="similarity">
    <text evidence="2">Belongs to the ATP-dependent AMP-binding enzyme family.</text>
</comment>
<evidence type="ECO:0000256" key="2">
    <source>
        <dbReference type="ARBA" id="ARBA00006432"/>
    </source>
</evidence>
<evidence type="ECO:0000256" key="10">
    <source>
        <dbReference type="SAM" id="MobiDB-lite"/>
    </source>
</evidence>